<accession>A0A8B8GFI1</accession>
<keyword evidence="1" id="KW-0812">Transmembrane</keyword>
<keyword evidence="1" id="KW-1133">Transmembrane helix</keyword>
<dbReference type="OrthoDB" id="6602887at2759"/>
<protein>
    <submittedName>
        <fullName evidence="3">Uncharacterized protein LOC112691795</fullName>
    </submittedName>
</protein>
<sequence length="115" mass="13284">MSHTGTKIHILSTTRFSRPLKNSKLYDIQSKLGLKKGNMLRVCDTRWGCRYKNCETMLNNFNAIVEYLENEIIEQSDKDIAQAIDLLSSIQKCEFIIFLIILKDLLSIMIILSNN</sequence>
<feature type="transmembrane region" description="Helical" evidence="1">
    <location>
        <begin position="95"/>
        <end position="113"/>
    </location>
</feature>
<gene>
    <name evidence="3" type="primary">LOC112691795</name>
</gene>
<proteinExistence type="predicted"/>
<evidence type="ECO:0000313" key="2">
    <source>
        <dbReference type="Proteomes" id="UP000694846"/>
    </source>
</evidence>
<organism evidence="2 3">
    <name type="scientific">Sipha flava</name>
    <name type="common">yellow sugarcane aphid</name>
    <dbReference type="NCBI Taxonomy" id="143950"/>
    <lineage>
        <taxon>Eukaryota</taxon>
        <taxon>Metazoa</taxon>
        <taxon>Ecdysozoa</taxon>
        <taxon>Arthropoda</taxon>
        <taxon>Hexapoda</taxon>
        <taxon>Insecta</taxon>
        <taxon>Pterygota</taxon>
        <taxon>Neoptera</taxon>
        <taxon>Paraneoptera</taxon>
        <taxon>Hemiptera</taxon>
        <taxon>Sternorrhyncha</taxon>
        <taxon>Aphidomorpha</taxon>
        <taxon>Aphidoidea</taxon>
        <taxon>Aphididae</taxon>
        <taxon>Sipha</taxon>
    </lineage>
</organism>
<keyword evidence="2" id="KW-1185">Reference proteome</keyword>
<dbReference type="AlphaFoldDB" id="A0A8B8GFI1"/>
<reference evidence="3" key="1">
    <citation type="submission" date="2025-08" db="UniProtKB">
        <authorList>
            <consortium name="RefSeq"/>
        </authorList>
    </citation>
    <scope>IDENTIFICATION</scope>
    <source>
        <tissue evidence="3">Whole body</tissue>
    </source>
</reference>
<evidence type="ECO:0000256" key="1">
    <source>
        <dbReference type="SAM" id="Phobius"/>
    </source>
</evidence>
<evidence type="ECO:0000313" key="3">
    <source>
        <dbReference type="RefSeq" id="XP_025421984.1"/>
    </source>
</evidence>
<name>A0A8B8GFI1_9HEMI</name>
<keyword evidence="1" id="KW-0472">Membrane</keyword>
<dbReference type="RefSeq" id="XP_025421984.1">
    <property type="nucleotide sequence ID" value="XM_025566199.1"/>
</dbReference>
<dbReference type="Proteomes" id="UP000694846">
    <property type="component" value="Unplaced"/>
</dbReference>
<dbReference type="GeneID" id="112691795"/>